<accession>A0ABS2QVW0</accession>
<keyword evidence="2" id="KW-1185">Reference proteome</keyword>
<proteinExistence type="predicted"/>
<dbReference type="Proteomes" id="UP000809829">
    <property type="component" value="Unassembled WGS sequence"/>
</dbReference>
<comment type="caution">
    <text evidence="1">The sequence shown here is derived from an EMBL/GenBank/DDBJ whole genome shotgun (WGS) entry which is preliminary data.</text>
</comment>
<sequence length="113" mass="13079">MRKQVLVAFLVVGVLFFSLFGKLVFQEGNPIPVVIGLVKLANGHHVAQIDKKPKKYIVTANDYLTFIDQKEKEGWAFHQQIGDSFIFKKEEAELTYTSYMFTENYTIMKENKK</sequence>
<organism evidence="1 2">
    <name type="scientific">Priestia iocasae</name>
    <dbReference type="NCBI Taxonomy" id="2291674"/>
    <lineage>
        <taxon>Bacteria</taxon>
        <taxon>Bacillati</taxon>
        <taxon>Bacillota</taxon>
        <taxon>Bacilli</taxon>
        <taxon>Bacillales</taxon>
        <taxon>Bacillaceae</taxon>
        <taxon>Priestia</taxon>
    </lineage>
</organism>
<reference evidence="1 2" key="1">
    <citation type="submission" date="2021-01" db="EMBL/GenBank/DDBJ databases">
        <title>Genomic Encyclopedia of Type Strains, Phase IV (KMG-IV): sequencing the most valuable type-strain genomes for metagenomic binning, comparative biology and taxonomic classification.</title>
        <authorList>
            <person name="Goeker M."/>
        </authorList>
    </citation>
    <scope>NUCLEOTIDE SEQUENCE [LARGE SCALE GENOMIC DNA]</scope>
    <source>
        <strain evidence="1 2">DSM 104297</strain>
    </source>
</reference>
<evidence type="ECO:0000313" key="1">
    <source>
        <dbReference type="EMBL" id="MBM7703132.1"/>
    </source>
</evidence>
<dbReference type="RefSeq" id="WP_205186665.1">
    <property type="nucleotide sequence ID" value="NZ_JAFBFC010000003.1"/>
</dbReference>
<name>A0ABS2QVW0_9BACI</name>
<protein>
    <submittedName>
        <fullName evidence="1">Uncharacterized protein</fullName>
    </submittedName>
</protein>
<gene>
    <name evidence="1" type="ORF">JOC83_001979</name>
</gene>
<dbReference type="EMBL" id="JAFBFC010000003">
    <property type="protein sequence ID" value="MBM7703132.1"/>
    <property type="molecule type" value="Genomic_DNA"/>
</dbReference>
<evidence type="ECO:0000313" key="2">
    <source>
        <dbReference type="Proteomes" id="UP000809829"/>
    </source>
</evidence>